<dbReference type="KEGG" id="din:Selin_1922"/>
<dbReference type="Proteomes" id="UP000002572">
    <property type="component" value="Chromosome"/>
</dbReference>
<evidence type="ECO:0000313" key="2">
    <source>
        <dbReference type="Proteomes" id="UP000002572"/>
    </source>
</evidence>
<proteinExistence type="predicted"/>
<name>E6W223_DESIS</name>
<dbReference type="STRING" id="653733.Selin_1922"/>
<sequence>MRTLLTLLLIAVLISSASAHYIWLERADETSARAYFGYWHRGIHEKTGDKLDDIKATGILPADIAGASYRRDDHIEITIKAPGDVALVEETGLRRARIGTEVTRAVALARAGRSQANSLVDLDLVPMVPDGNRFALQFQGSPLADTEITVYDPDRQEQKLTTNALGQVQILTLKAGQYLVRASHTHEQPGETAEGEHYDRTRYGLTLTFSNP</sequence>
<gene>
    <name evidence="1" type="ordered locus">Selin_1922</name>
</gene>
<dbReference type="AlphaFoldDB" id="E6W223"/>
<accession>E6W223</accession>
<dbReference type="InParanoid" id="E6W223"/>
<protein>
    <recommendedName>
        <fullName evidence="3">Nickel transport complex, NikM subunit, transmembrane</fullName>
    </recommendedName>
</protein>
<dbReference type="SUPFAM" id="SSF49478">
    <property type="entry name" value="Cna protein B-type domain"/>
    <property type="match status" value="1"/>
</dbReference>
<evidence type="ECO:0000313" key="1">
    <source>
        <dbReference type="EMBL" id="ADU66649.1"/>
    </source>
</evidence>
<organism evidence="1 2">
    <name type="scientific">Desulfurispirillum indicum (strain ATCC BAA-1389 / DSM 22839 / S5)</name>
    <dbReference type="NCBI Taxonomy" id="653733"/>
    <lineage>
        <taxon>Bacteria</taxon>
        <taxon>Pseudomonadati</taxon>
        <taxon>Chrysiogenota</taxon>
        <taxon>Chrysiogenia</taxon>
        <taxon>Chrysiogenales</taxon>
        <taxon>Chrysiogenaceae</taxon>
        <taxon>Desulfurispirillum</taxon>
    </lineage>
</organism>
<keyword evidence="2" id="KW-1185">Reference proteome</keyword>
<dbReference type="RefSeq" id="WP_013506529.1">
    <property type="nucleotide sequence ID" value="NC_014836.1"/>
</dbReference>
<dbReference type="eggNOG" id="ENOG5033BD1">
    <property type="taxonomic scope" value="Bacteria"/>
</dbReference>
<dbReference type="OrthoDB" id="5995861at2"/>
<dbReference type="EMBL" id="CP002432">
    <property type="protein sequence ID" value="ADU66649.1"/>
    <property type="molecule type" value="Genomic_DNA"/>
</dbReference>
<reference evidence="1 2" key="1">
    <citation type="submission" date="2010-12" db="EMBL/GenBank/DDBJ databases">
        <title>Complete sequence of Desulfurispirillum indicum S5.</title>
        <authorList>
            <consortium name="US DOE Joint Genome Institute"/>
            <person name="Lucas S."/>
            <person name="Copeland A."/>
            <person name="Lapidus A."/>
            <person name="Cheng J.-F."/>
            <person name="Goodwin L."/>
            <person name="Pitluck S."/>
            <person name="Chertkov O."/>
            <person name="Held B."/>
            <person name="Detter J.C."/>
            <person name="Han C."/>
            <person name="Tapia R."/>
            <person name="Land M."/>
            <person name="Hauser L."/>
            <person name="Kyrpides N."/>
            <person name="Ivanova N."/>
            <person name="Mikhailova N."/>
            <person name="Haggblom M."/>
            <person name="Rauschenbach I."/>
            <person name="Bini E."/>
            <person name="Woyke T."/>
        </authorList>
    </citation>
    <scope>NUCLEOTIDE SEQUENCE [LARGE SCALE GENOMIC DNA]</scope>
    <source>
        <strain evidence="2">ATCC BAA-1389 / DSM 22839 / S5</strain>
    </source>
</reference>
<evidence type="ECO:0008006" key="3">
    <source>
        <dbReference type="Google" id="ProtNLM"/>
    </source>
</evidence>
<dbReference type="HOGENOM" id="CLU_093838_0_0_0"/>